<dbReference type="RefSeq" id="WP_119757527.1">
    <property type="nucleotide sequence ID" value="NZ_CP032382.1"/>
</dbReference>
<evidence type="ECO:0000313" key="3">
    <source>
        <dbReference type="Proteomes" id="UP000266183"/>
    </source>
</evidence>
<feature type="compositionally biased region" description="Polar residues" evidence="1">
    <location>
        <begin position="504"/>
        <end position="516"/>
    </location>
</feature>
<dbReference type="KEGG" id="chk:D4L85_28675"/>
<dbReference type="EMBL" id="CP032382">
    <property type="protein sequence ID" value="AYB34308.1"/>
    <property type="molecule type" value="Genomic_DNA"/>
</dbReference>
<dbReference type="OrthoDB" id="9814627at2"/>
<feature type="compositionally biased region" description="Polar residues" evidence="1">
    <location>
        <begin position="483"/>
        <end position="495"/>
    </location>
</feature>
<sequence>MSYYTGTPNISIPIYNIAEGSIQIPISLSYHASGIKVSDQASWTGTGWSLQAGGMISRVMRGIRDEDPLYGFFVVGSKIADPDNRYSGQFLSDASKGKTDTESDVYFLNLPGLSTKFFFDYNKQIYLVDYQDILIESPFTTGHNYWRVVGPDGTQYYLGKMTASESSGEDLLNGETDVTASWQDGGPTSQGFTSAWHLLKIVSADQQDVVRFYYDNEENISTESLPSETLTIPVIQVENPLARYCLENPTYTPSPNGTITNNFQKLLSKISFSHGSVEFVPSITERLDLLGAHSLDRIYIKNSKGDTLKYFGLQYGNFQSSNNKRLKLQRVIEYSKNNNPLPPYELGYNETVQLPSQASYKQDHWGYYNNNNKESLIPRIIKKLDGSYLYFDKGGNRDTDPVNTLANMLTSITYPTGGKTTFDYEAHEIARVGMRQATEYYPEPHPLGCPEPGHEDDLDCSREITLTVDGIYTAHIVTNVNSSDPSGNGTASVWSHGSDGDRSLVSSHIENDTGSDPNEDYIILDPAHTYTLSTSVERTTTSKRIAARVTFDIYKTRNVTLDSEPIYVGGARIHKITNYDIDGKILKKVLFSYKYKNNDDQLISSGILVKEPLYYYQNQQTKALLVRNVVVSTLCIFDQAFSSVRNSLGEGSHVGYKEVVVTEDEAGSTGSNIFKYVAADEEPDAGGQHFPFAPADSRDNRRGKLKEQVVLNAQGDTLQVTQNEYSNRNEHRALAVNWKVGQYTIVPGVLDTELTANAFKIADYYNQQEWSYLSRQTVKTYDGANILEKVTEYNYDRPDHHVQLTSTESTGSDGASTRTYLKYPTDYEYTTDTQLAGHQALISNHVLNPVVEEQTWVDNYLVHAKATQFHNTLFHPINIWLLESPKPKSALNKEGAAGGKYSYLLSDSSFVLKANLTYFGGRLRQVTTPDATKSYQWDSRNMPVAQAINTKYTDFLYNGFEDGDGDSADGDSKTGHKSKTNYTASLSNLTNGTYRLTYWKKDNGVWTLQASTVDVTNNSYTLNITGQVDDVRFYPKDAAMTTFTYDEMTGQTSQTNVANVVQYFDFDDFLRLSNMRDNDRNITKNYHYNYFTSASAGQSTLEQWVDTGNKRCVFGSSGPTGDQEKEQTDTNPLSATYSQLRWVDNGRDTGQCQPCLGSNKKWINGQCETGSYIFLDVYELNGKCITEYQYSFSDGTSSPVLKQSSNPPCQF</sequence>
<evidence type="ECO:0000313" key="2">
    <source>
        <dbReference type="EMBL" id="AYB34308.1"/>
    </source>
</evidence>
<accession>A0A385SZU7</accession>
<evidence type="ECO:0008006" key="4">
    <source>
        <dbReference type="Google" id="ProtNLM"/>
    </source>
</evidence>
<dbReference type="Proteomes" id="UP000266183">
    <property type="component" value="Chromosome"/>
</dbReference>
<feature type="region of interest" description="Disordered" evidence="1">
    <location>
        <begin position="483"/>
        <end position="518"/>
    </location>
</feature>
<dbReference type="AlphaFoldDB" id="A0A385SZU7"/>
<reference evidence="3" key="1">
    <citation type="submission" date="2018-09" db="EMBL/GenBank/DDBJ databases">
        <title>Chryseolinea sp. KIS68-18 isolated from soil.</title>
        <authorList>
            <person name="Weon H.-Y."/>
            <person name="Kwon S.-W."/>
            <person name="Lee S.A."/>
        </authorList>
    </citation>
    <scope>NUCLEOTIDE SEQUENCE [LARGE SCALE GENOMIC DNA]</scope>
    <source>
        <strain evidence="3">KIS68-18</strain>
    </source>
</reference>
<keyword evidence="3" id="KW-1185">Reference proteome</keyword>
<organism evidence="2 3">
    <name type="scientific">Chryseolinea soli</name>
    <dbReference type="NCBI Taxonomy" id="2321403"/>
    <lineage>
        <taxon>Bacteria</taxon>
        <taxon>Pseudomonadati</taxon>
        <taxon>Bacteroidota</taxon>
        <taxon>Cytophagia</taxon>
        <taxon>Cytophagales</taxon>
        <taxon>Fulvivirgaceae</taxon>
        <taxon>Chryseolinea</taxon>
    </lineage>
</organism>
<protein>
    <recommendedName>
        <fullName evidence="4">RHS repeat protein</fullName>
    </recommendedName>
</protein>
<name>A0A385SZU7_9BACT</name>
<proteinExistence type="predicted"/>
<gene>
    <name evidence="2" type="ORF">D4L85_28675</name>
</gene>
<evidence type="ECO:0000256" key="1">
    <source>
        <dbReference type="SAM" id="MobiDB-lite"/>
    </source>
</evidence>